<dbReference type="InterPro" id="IPR038969">
    <property type="entry name" value="FEN"/>
</dbReference>
<dbReference type="CDD" id="cd09859">
    <property type="entry name" value="PIN_53EXO"/>
    <property type="match status" value="1"/>
</dbReference>
<dbReference type="PANTHER" id="PTHR42646">
    <property type="entry name" value="FLAP ENDONUCLEASE XNI"/>
    <property type="match status" value="1"/>
</dbReference>
<dbReference type="PANTHER" id="PTHR42646:SF2">
    <property type="entry name" value="5'-3' EXONUCLEASE FAMILY PROTEIN"/>
    <property type="match status" value="1"/>
</dbReference>
<dbReference type="SMART" id="SM00279">
    <property type="entry name" value="HhH2"/>
    <property type="match status" value="1"/>
</dbReference>
<dbReference type="GO" id="GO:0033567">
    <property type="term" value="P:DNA replication, Okazaki fragment processing"/>
    <property type="evidence" value="ECO:0007669"/>
    <property type="project" value="InterPro"/>
</dbReference>
<evidence type="ECO:0000256" key="2">
    <source>
        <dbReference type="ARBA" id="ARBA00022801"/>
    </source>
</evidence>
<dbReference type="SMART" id="SM00475">
    <property type="entry name" value="53EXOc"/>
    <property type="match status" value="1"/>
</dbReference>
<comment type="caution">
    <text evidence="5">The sequence shown here is derived from an EMBL/GenBank/DDBJ whole genome shotgun (WGS) entry which is preliminary data.</text>
</comment>
<dbReference type="SUPFAM" id="SSF47807">
    <property type="entry name" value="5' to 3' exonuclease, C-terminal subdomain"/>
    <property type="match status" value="1"/>
</dbReference>
<dbReference type="InterPro" id="IPR036279">
    <property type="entry name" value="5-3_exonuclease_C_sf"/>
</dbReference>
<evidence type="ECO:0000313" key="5">
    <source>
        <dbReference type="EMBL" id="PCI73767.1"/>
    </source>
</evidence>
<keyword evidence="5" id="KW-0255">Endonuclease</keyword>
<dbReference type="EMBL" id="NVUL01000116">
    <property type="protein sequence ID" value="PCI73767.1"/>
    <property type="molecule type" value="Genomic_DNA"/>
</dbReference>
<dbReference type="Pfam" id="PF02739">
    <property type="entry name" value="5_3_exonuc_N"/>
    <property type="match status" value="1"/>
</dbReference>
<dbReference type="Gene3D" id="1.10.150.20">
    <property type="entry name" value="5' to 3' exonuclease, C-terminal subdomain"/>
    <property type="match status" value="1"/>
</dbReference>
<protein>
    <submittedName>
        <fullName evidence="5">Flap endonuclease</fullName>
    </submittedName>
</protein>
<feature type="domain" description="5'-3' exonuclease" evidence="4">
    <location>
        <begin position="4"/>
        <end position="282"/>
    </location>
</feature>
<evidence type="ECO:0000259" key="4">
    <source>
        <dbReference type="SMART" id="SM00475"/>
    </source>
</evidence>
<gene>
    <name evidence="5" type="ORF">COB20_15925</name>
</gene>
<sequence length="313" mass="34844">MSEQNSTYYLIDGSIYIFQSHFSPHVECFDVDGNDLSAVYGFTQFLLQFLRRVKPDRIAVALDESLFSGFRHDLCPNYKSNRELPDENLAMQLKGCREICSILGMASYASKKYEADDIIGTLSVRMSELLPGDPALCIVTRDKDLSQLLRTDKDYMWDYSGNRKRYRADIKEEFGVSPEQFADYLGLVGDSVDCITGVPGVGPVKAKELLRNFASLDGIYENLDAVAGLSLRGAAGLASKLESHQAEARLSRELATIICNASDRHEGFAHALPSSLEVTDIDVPSFEKFLSNYKFTKNDGAHLLSVAERFSSQ</sequence>
<dbReference type="AlphaFoldDB" id="A0A2A4WVC1"/>
<dbReference type="SUPFAM" id="SSF88723">
    <property type="entry name" value="PIN domain-like"/>
    <property type="match status" value="1"/>
</dbReference>
<reference evidence="6" key="1">
    <citation type="submission" date="2017-08" db="EMBL/GenBank/DDBJ databases">
        <title>A dynamic microbial community with high functional redundancy inhabits the cold, oxic subseafloor aquifer.</title>
        <authorList>
            <person name="Tully B.J."/>
            <person name="Wheat C.G."/>
            <person name="Glazer B.T."/>
            <person name="Huber J.A."/>
        </authorList>
    </citation>
    <scope>NUCLEOTIDE SEQUENCE [LARGE SCALE GENOMIC DNA]</scope>
</reference>
<dbReference type="GO" id="GO:0003677">
    <property type="term" value="F:DNA binding"/>
    <property type="evidence" value="ECO:0007669"/>
    <property type="project" value="UniProtKB-KW"/>
</dbReference>
<dbReference type="GO" id="GO:0008409">
    <property type="term" value="F:5'-3' exonuclease activity"/>
    <property type="evidence" value="ECO:0007669"/>
    <property type="project" value="InterPro"/>
</dbReference>
<keyword evidence="3" id="KW-0238">DNA-binding</keyword>
<dbReference type="InterPro" id="IPR029060">
    <property type="entry name" value="PIN-like_dom_sf"/>
</dbReference>
<dbReference type="InterPro" id="IPR008918">
    <property type="entry name" value="HhH2"/>
</dbReference>
<dbReference type="GO" id="GO:0017108">
    <property type="term" value="F:5'-flap endonuclease activity"/>
    <property type="evidence" value="ECO:0007669"/>
    <property type="project" value="InterPro"/>
</dbReference>
<evidence type="ECO:0000313" key="6">
    <source>
        <dbReference type="Proteomes" id="UP000218767"/>
    </source>
</evidence>
<dbReference type="Pfam" id="PF01367">
    <property type="entry name" value="5_3_exonuc"/>
    <property type="match status" value="1"/>
</dbReference>
<dbReference type="FunFam" id="1.10.150.20:FF:000003">
    <property type="entry name" value="DNA polymerase I"/>
    <property type="match status" value="1"/>
</dbReference>
<evidence type="ECO:0000256" key="3">
    <source>
        <dbReference type="ARBA" id="ARBA00023125"/>
    </source>
</evidence>
<keyword evidence="1" id="KW-0540">Nuclease</keyword>
<dbReference type="InterPro" id="IPR020045">
    <property type="entry name" value="DNA_polI_H3TH"/>
</dbReference>
<dbReference type="CDD" id="cd09898">
    <property type="entry name" value="H3TH_53EXO"/>
    <property type="match status" value="1"/>
</dbReference>
<name>A0A2A4WVC1_9GAMM</name>
<dbReference type="InterPro" id="IPR002421">
    <property type="entry name" value="5-3_exonuclease"/>
</dbReference>
<dbReference type="InterPro" id="IPR020046">
    <property type="entry name" value="5-3_exonucl_a-hlix_arch_N"/>
</dbReference>
<accession>A0A2A4WVC1</accession>
<dbReference type="Gene3D" id="3.40.50.1010">
    <property type="entry name" value="5'-nuclease"/>
    <property type="match status" value="1"/>
</dbReference>
<dbReference type="Proteomes" id="UP000218767">
    <property type="component" value="Unassembled WGS sequence"/>
</dbReference>
<evidence type="ECO:0000256" key="1">
    <source>
        <dbReference type="ARBA" id="ARBA00022722"/>
    </source>
</evidence>
<proteinExistence type="predicted"/>
<organism evidence="5 6">
    <name type="scientific">SAR86 cluster bacterium</name>
    <dbReference type="NCBI Taxonomy" id="2030880"/>
    <lineage>
        <taxon>Bacteria</taxon>
        <taxon>Pseudomonadati</taxon>
        <taxon>Pseudomonadota</taxon>
        <taxon>Gammaproteobacteria</taxon>
        <taxon>SAR86 cluster</taxon>
    </lineage>
</organism>
<keyword evidence="2" id="KW-0378">Hydrolase</keyword>